<reference evidence="6" key="1">
    <citation type="submission" date="2022-06" db="EMBL/GenBank/DDBJ databases">
        <title>Idiomarina rhizosphaerae M1R2S28.</title>
        <authorList>
            <person name="Sun J.-Q."/>
            <person name="Li L.-F."/>
        </authorList>
    </citation>
    <scope>NUCLEOTIDE SEQUENCE</scope>
    <source>
        <strain evidence="6">M1R2S28</strain>
    </source>
</reference>
<evidence type="ECO:0000313" key="7">
    <source>
        <dbReference type="Proteomes" id="UP001139474"/>
    </source>
</evidence>
<comment type="catalytic activity">
    <reaction evidence="1">
        <text>L-threonyl-[protein] + ATP = 3-O-(5'-adenylyl)-L-threonyl-[protein] + diphosphate</text>
        <dbReference type="Rhea" id="RHEA:54292"/>
        <dbReference type="Rhea" id="RHEA-COMP:11060"/>
        <dbReference type="Rhea" id="RHEA-COMP:13847"/>
        <dbReference type="ChEBI" id="CHEBI:30013"/>
        <dbReference type="ChEBI" id="CHEBI:30616"/>
        <dbReference type="ChEBI" id="CHEBI:33019"/>
        <dbReference type="ChEBI" id="CHEBI:138113"/>
        <dbReference type="EC" id="2.7.7.108"/>
    </reaction>
</comment>
<keyword evidence="1 2" id="KW-0067">ATP-binding</keyword>
<evidence type="ECO:0000256" key="2">
    <source>
        <dbReference type="PIRSR" id="PIRSR038925-1"/>
    </source>
</evidence>
<name>A0A9X2FUL9_9GAMM</name>
<feature type="active site" evidence="3">
    <location>
        <position position="227"/>
    </location>
</feature>
<dbReference type="Pfam" id="PF02661">
    <property type="entry name" value="Fic"/>
    <property type="match status" value="1"/>
</dbReference>
<gene>
    <name evidence="6" type="ORF">NJR55_07155</name>
</gene>
<feature type="binding site" evidence="2">
    <location>
        <position position="90"/>
    </location>
    <ligand>
        <name>ATP</name>
        <dbReference type="ChEBI" id="CHEBI:30616"/>
    </ligand>
</feature>
<feature type="binding site" evidence="2">
    <location>
        <position position="227"/>
    </location>
    <ligand>
        <name>ATP</name>
        <dbReference type="ChEBI" id="CHEBI:30616"/>
    </ligand>
</feature>
<dbReference type="PROSITE" id="PS51459">
    <property type="entry name" value="FIDO"/>
    <property type="match status" value="1"/>
</dbReference>
<dbReference type="GO" id="GO:0000287">
    <property type="term" value="F:magnesium ion binding"/>
    <property type="evidence" value="ECO:0007669"/>
    <property type="project" value="UniProtKB-UniRule"/>
</dbReference>
<keyword evidence="1" id="KW-0548">Nucleotidyltransferase</keyword>
<dbReference type="PANTHER" id="PTHR13504">
    <property type="entry name" value="FIDO DOMAIN-CONTAINING PROTEIN DDB_G0283145"/>
    <property type="match status" value="1"/>
</dbReference>
<feature type="binding site" evidence="4">
    <location>
        <begin position="231"/>
        <end position="238"/>
    </location>
    <ligand>
        <name>ATP</name>
        <dbReference type="ChEBI" id="CHEBI:30616"/>
    </ligand>
</feature>
<evidence type="ECO:0000256" key="3">
    <source>
        <dbReference type="PIRSR" id="PIRSR640198-1"/>
    </source>
</evidence>
<dbReference type="GO" id="GO:0042803">
    <property type="term" value="F:protein homodimerization activity"/>
    <property type="evidence" value="ECO:0007669"/>
    <property type="project" value="UniProtKB-UniRule"/>
</dbReference>
<dbReference type="PIRSF" id="PIRSF038925">
    <property type="entry name" value="AMP-prot_trans"/>
    <property type="match status" value="1"/>
</dbReference>
<sequence length="394" mass="44755">MKYYKPIHLDAKTFTKTANSKMELNLEHAVHYHYEKFPPQKLDYSKFVGALLKATDAIARYDQMLKNMHNSEILLAPLRNQEAVISSRMEGTVSTMDEILKYEADHENETTTPEGVRSEVIETLLYQRALKLAQGAIIDGYPISQSLIRTIHGRLLSFGRGASKSPGKFKNEQNYLADKGRKRILFVPISPEKLQDGLDTLFDYIENNGDPALIKAAMTHIEFEALHPFKDGNGRIGRMLITLMLWQAGSISAPHFYVSGYLEENKDEYIDTMRRVSETGNWDEWCSFFLEAIEQQAIRNLSVAENIRGLYEEMKQTFADLLSSKWSLAALDFVFTNPVFRNNRFSAGSGIPSATASRFTRVLLDQGILKTVEEASGRRAALYSFEPLMDLVRV</sequence>
<comment type="subunit">
    <text evidence="1">Homodimer.</text>
</comment>
<dbReference type="Proteomes" id="UP001139474">
    <property type="component" value="Unassembled WGS sequence"/>
</dbReference>
<keyword evidence="1" id="KW-0808">Transferase</keyword>
<dbReference type="SUPFAM" id="SSF140931">
    <property type="entry name" value="Fic-like"/>
    <property type="match status" value="1"/>
</dbReference>
<dbReference type="AlphaFoldDB" id="A0A9X2FUL9"/>
<dbReference type="RefSeq" id="WP_253619133.1">
    <property type="nucleotide sequence ID" value="NZ_JAMZDE010000006.1"/>
</dbReference>
<comment type="function">
    <text evidence="1">Adenylyltransferase that mediates the addition of adenosine 5'-monophosphate (AMP) to specific residues of target proteins.</text>
</comment>
<accession>A0A9X2FUL9</accession>
<keyword evidence="1 2" id="KW-0547">Nucleotide-binding</keyword>
<evidence type="ECO:0000313" key="6">
    <source>
        <dbReference type="EMBL" id="MCP1339371.1"/>
    </source>
</evidence>
<dbReference type="GO" id="GO:0005524">
    <property type="term" value="F:ATP binding"/>
    <property type="evidence" value="ECO:0007669"/>
    <property type="project" value="UniProtKB-UniRule"/>
</dbReference>
<dbReference type="PANTHER" id="PTHR13504:SF38">
    <property type="entry name" value="FIDO DOMAIN-CONTAINING PROTEIN"/>
    <property type="match status" value="1"/>
</dbReference>
<dbReference type="Gene3D" id="1.10.3290.10">
    <property type="entry name" value="Fido-like domain"/>
    <property type="match status" value="1"/>
</dbReference>
<dbReference type="InterPro" id="IPR025758">
    <property type="entry name" value="Fic/DOC_N"/>
</dbReference>
<dbReference type="EMBL" id="JAMZDE010000006">
    <property type="protein sequence ID" value="MCP1339371.1"/>
    <property type="molecule type" value="Genomic_DNA"/>
</dbReference>
<protein>
    <recommendedName>
        <fullName evidence="1">Protein adenylyltransferase</fullName>
        <ecNumber evidence="1">2.7.7.108</ecNumber>
    </recommendedName>
    <alternativeName>
        <fullName evidence="1">AMPylator</fullName>
    </alternativeName>
</protein>
<evidence type="ECO:0000256" key="1">
    <source>
        <dbReference type="PIRNR" id="PIRNR038925"/>
    </source>
</evidence>
<dbReference type="EC" id="2.7.7.108" evidence="1"/>
<comment type="catalytic activity">
    <reaction evidence="1">
        <text>L-tyrosyl-[protein] + ATP = O-(5'-adenylyl)-L-tyrosyl-[protein] + diphosphate</text>
        <dbReference type="Rhea" id="RHEA:54288"/>
        <dbReference type="Rhea" id="RHEA-COMP:10136"/>
        <dbReference type="Rhea" id="RHEA-COMP:13846"/>
        <dbReference type="ChEBI" id="CHEBI:30616"/>
        <dbReference type="ChEBI" id="CHEBI:33019"/>
        <dbReference type="ChEBI" id="CHEBI:46858"/>
        <dbReference type="ChEBI" id="CHEBI:83624"/>
        <dbReference type="EC" id="2.7.7.108"/>
    </reaction>
</comment>
<feature type="domain" description="Fido" evidence="5">
    <location>
        <begin position="143"/>
        <end position="291"/>
    </location>
</feature>
<dbReference type="InterPro" id="IPR003812">
    <property type="entry name" value="Fido"/>
</dbReference>
<evidence type="ECO:0000259" key="5">
    <source>
        <dbReference type="PROSITE" id="PS51459"/>
    </source>
</evidence>
<feature type="binding site" evidence="2">
    <location>
        <position position="269"/>
    </location>
    <ligand>
        <name>ATP</name>
        <dbReference type="ChEBI" id="CHEBI:30616"/>
    </ligand>
</feature>
<proteinExistence type="predicted"/>
<keyword evidence="7" id="KW-1185">Reference proteome</keyword>
<dbReference type="Pfam" id="PF13784">
    <property type="entry name" value="Fic_N"/>
    <property type="match status" value="1"/>
</dbReference>
<evidence type="ECO:0000256" key="4">
    <source>
        <dbReference type="PIRSR" id="PIRSR640198-2"/>
    </source>
</evidence>
<dbReference type="InterPro" id="IPR040198">
    <property type="entry name" value="Fido_containing"/>
</dbReference>
<comment type="caution">
    <text evidence="6">The sequence shown here is derived from an EMBL/GenBank/DDBJ whole genome shotgun (WGS) entry which is preliminary data.</text>
</comment>
<feature type="binding site" evidence="2">
    <location>
        <begin position="232"/>
        <end position="238"/>
    </location>
    <ligand>
        <name>ATP</name>
        <dbReference type="ChEBI" id="CHEBI:30616"/>
    </ligand>
</feature>
<dbReference type="InterPro" id="IPR026287">
    <property type="entry name" value="SoFic-like"/>
</dbReference>
<dbReference type="GO" id="GO:0070733">
    <property type="term" value="F:AMPylase activity"/>
    <property type="evidence" value="ECO:0007669"/>
    <property type="project" value="UniProtKB-UniRule"/>
</dbReference>
<organism evidence="6 7">
    <name type="scientific">Idiomarina rhizosphaerae</name>
    <dbReference type="NCBI Taxonomy" id="2961572"/>
    <lineage>
        <taxon>Bacteria</taxon>
        <taxon>Pseudomonadati</taxon>
        <taxon>Pseudomonadota</taxon>
        <taxon>Gammaproteobacteria</taxon>
        <taxon>Alteromonadales</taxon>
        <taxon>Idiomarinaceae</taxon>
        <taxon>Idiomarina</taxon>
    </lineage>
</organism>
<dbReference type="InterPro" id="IPR036597">
    <property type="entry name" value="Fido-like_dom_sf"/>
</dbReference>